<evidence type="ECO:0000313" key="7">
    <source>
        <dbReference type="EMBL" id="EPT04107.1"/>
    </source>
</evidence>
<dbReference type="EMBL" id="KE504128">
    <property type="protein sequence ID" value="EPT04107.1"/>
    <property type="molecule type" value="Genomic_DNA"/>
</dbReference>
<dbReference type="Gene3D" id="3.30.40.10">
    <property type="entry name" value="Zinc/RING finger domain, C3HC4 (zinc finger)"/>
    <property type="match status" value="1"/>
</dbReference>
<proteinExistence type="predicted"/>
<reference evidence="7 8" key="1">
    <citation type="journal article" date="2012" name="Science">
        <title>The Paleozoic origin of enzymatic lignin decomposition reconstructed from 31 fungal genomes.</title>
        <authorList>
            <person name="Floudas D."/>
            <person name="Binder M."/>
            <person name="Riley R."/>
            <person name="Barry K."/>
            <person name="Blanchette R.A."/>
            <person name="Henrissat B."/>
            <person name="Martinez A.T."/>
            <person name="Otillar R."/>
            <person name="Spatafora J.W."/>
            <person name="Yadav J.S."/>
            <person name="Aerts A."/>
            <person name="Benoit I."/>
            <person name="Boyd A."/>
            <person name="Carlson A."/>
            <person name="Copeland A."/>
            <person name="Coutinho P.M."/>
            <person name="de Vries R.P."/>
            <person name="Ferreira P."/>
            <person name="Findley K."/>
            <person name="Foster B."/>
            <person name="Gaskell J."/>
            <person name="Glotzer D."/>
            <person name="Gorecki P."/>
            <person name="Heitman J."/>
            <person name="Hesse C."/>
            <person name="Hori C."/>
            <person name="Igarashi K."/>
            <person name="Jurgens J.A."/>
            <person name="Kallen N."/>
            <person name="Kersten P."/>
            <person name="Kohler A."/>
            <person name="Kuees U."/>
            <person name="Kumar T.K.A."/>
            <person name="Kuo A."/>
            <person name="LaButti K."/>
            <person name="Larrondo L.F."/>
            <person name="Lindquist E."/>
            <person name="Ling A."/>
            <person name="Lombard V."/>
            <person name="Lucas S."/>
            <person name="Lundell T."/>
            <person name="Martin R."/>
            <person name="McLaughlin D.J."/>
            <person name="Morgenstern I."/>
            <person name="Morin E."/>
            <person name="Murat C."/>
            <person name="Nagy L.G."/>
            <person name="Nolan M."/>
            <person name="Ohm R.A."/>
            <person name="Patyshakuliyeva A."/>
            <person name="Rokas A."/>
            <person name="Ruiz-Duenas F.J."/>
            <person name="Sabat G."/>
            <person name="Salamov A."/>
            <person name="Samejima M."/>
            <person name="Schmutz J."/>
            <person name="Slot J.C."/>
            <person name="St John F."/>
            <person name="Stenlid J."/>
            <person name="Sun H."/>
            <person name="Sun S."/>
            <person name="Syed K."/>
            <person name="Tsang A."/>
            <person name="Wiebenga A."/>
            <person name="Young D."/>
            <person name="Pisabarro A."/>
            <person name="Eastwood D.C."/>
            <person name="Martin F."/>
            <person name="Cullen D."/>
            <person name="Grigoriev I.V."/>
            <person name="Hibbett D.S."/>
        </authorList>
    </citation>
    <scope>NUCLEOTIDE SEQUENCE</scope>
    <source>
        <strain evidence="8">FP-58527</strain>
    </source>
</reference>
<dbReference type="Pfam" id="PF14634">
    <property type="entry name" value="zf-RING_5"/>
    <property type="match status" value="1"/>
</dbReference>
<keyword evidence="1" id="KW-0479">Metal-binding</keyword>
<feature type="compositionally biased region" description="Low complexity" evidence="5">
    <location>
        <begin position="67"/>
        <end position="87"/>
    </location>
</feature>
<keyword evidence="3" id="KW-0862">Zinc</keyword>
<dbReference type="Proteomes" id="UP000015241">
    <property type="component" value="Unassembled WGS sequence"/>
</dbReference>
<evidence type="ECO:0000256" key="3">
    <source>
        <dbReference type="ARBA" id="ARBA00022833"/>
    </source>
</evidence>
<feature type="domain" description="RING-type" evidence="6">
    <location>
        <begin position="5"/>
        <end position="46"/>
    </location>
</feature>
<sequence length="193" mass="20972">MRARCSICLETLDDASSPMATTCGHLYCAECATRHFLPGDPCAICRRGPYDFDELVRLYPDYVRTRSSTPKPSAGSSSTPSLPGGYPHEQGKRPAPRRTGMSAIDACFDVLEDRSVLESPALGTALDRTDDLVAALEDIAAPDIRTILSHLTTLLGDIRRKATDERVAGDAEFAKLIARVDDLQDELEDARGC</sequence>
<dbReference type="InParanoid" id="S8EG65"/>
<protein>
    <recommendedName>
        <fullName evidence="6">RING-type domain-containing protein</fullName>
    </recommendedName>
</protein>
<evidence type="ECO:0000256" key="1">
    <source>
        <dbReference type="ARBA" id="ARBA00022723"/>
    </source>
</evidence>
<dbReference type="AlphaFoldDB" id="S8EG65"/>
<dbReference type="SMART" id="SM00184">
    <property type="entry name" value="RING"/>
    <property type="match status" value="1"/>
</dbReference>
<dbReference type="PROSITE" id="PS50089">
    <property type="entry name" value="ZF_RING_2"/>
    <property type="match status" value="1"/>
</dbReference>
<gene>
    <name evidence="7" type="ORF">FOMPIDRAFT_85283</name>
</gene>
<evidence type="ECO:0000313" key="8">
    <source>
        <dbReference type="Proteomes" id="UP000015241"/>
    </source>
</evidence>
<organism evidence="7 8">
    <name type="scientific">Fomitopsis schrenkii</name>
    <name type="common">Brown rot fungus</name>
    <dbReference type="NCBI Taxonomy" id="2126942"/>
    <lineage>
        <taxon>Eukaryota</taxon>
        <taxon>Fungi</taxon>
        <taxon>Dikarya</taxon>
        <taxon>Basidiomycota</taxon>
        <taxon>Agaricomycotina</taxon>
        <taxon>Agaricomycetes</taxon>
        <taxon>Polyporales</taxon>
        <taxon>Fomitopsis</taxon>
    </lineage>
</organism>
<evidence type="ECO:0000256" key="2">
    <source>
        <dbReference type="ARBA" id="ARBA00022771"/>
    </source>
</evidence>
<dbReference type="PROSITE" id="PS00518">
    <property type="entry name" value="ZF_RING_1"/>
    <property type="match status" value="1"/>
</dbReference>
<evidence type="ECO:0000256" key="5">
    <source>
        <dbReference type="SAM" id="MobiDB-lite"/>
    </source>
</evidence>
<dbReference type="OrthoDB" id="6105938at2759"/>
<dbReference type="STRING" id="743788.S8EG65"/>
<dbReference type="InterPro" id="IPR013083">
    <property type="entry name" value="Znf_RING/FYVE/PHD"/>
</dbReference>
<evidence type="ECO:0000259" key="6">
    <source>
        <dbReference type="PROSITE" id="PS50089"/>
    </source>
</evidence>
<evidence type="ECO:0000256" key="4">
    <source>
        <dbReference type="PROSITE-ProRule" id="PRU00175"/>
    </source>
</evidence>
<dbReference type="SUPFAM" id="SSF57850">
    <property type="entry name" value="RING/U-box"/>
    <property type="match status" value="1"/>
</dbReference>
<feature type="region of interest" description="Disordered" evidence="5">
    <location>
        <begin position="65"/>
        <end position="98"/>
    </location>
</feature>
<dbReference type="InterPro" id="IPR017907">
    <property type="entry name" value="Znf_RING_CS"/>
</dbReference>
<keyword evidence="2 4" id="KW-0863">Zinc-finger</keyword>
<keyword evidence="8" id="KW-1185">Reference proteome</keyword>
<name>S8EG65_FOMSC</name>
<accession>S8EG65</accession>
<dbReference type="InterPro" id="IPR001841">
    <property type="entry name" value="Znf_RING"/>
</dbReference>
<dbReference type="GO" id="GO:0008270">
    <property type="term" value="F:zinc ion binding"/>
    <property type="evidence" value="ECO:0007669"/>
    <property type="project" value="UniProtKB-KW"/>
</dbReference>
<dbReference type="HOGENOM" id="CLU_1408797_0_0_1"/>